<dbReference type="Pfam" id="PF14285">
    <property type="entry name" value="DUF4367"/>
    <property type="match status" value="1"/>
</dbReference>
<proteinExistence type="predicted"/>
<keyword evidence="1" id="KW-0812">Transmembrane</keyword>
<evidence type="ECO:0000256" key="1">
    <source>
        <dbReference type="SAM" id="Phobius"/>
    </source>
</evidence>
<evidence type="ECO:0000313" key="4">
    <source>
        <dbReference type="Proteomes" id="UP001176021"/>
    </source>
</evidence>
<name>A0ABT8QU41_9FIRM</name>
<sequence>MALSENELDVIIKNSLSKKLDATIEVPDIDSQWNKIKQQIVKTEGIPTKQKKFLSQKRVVVAATIVITIGSITFLYPNNANALGGKIGEFIDYIVGKTTQNKVETYKQVDDPDMPKIQNLGTNIEEEVTIEQAQSLIPFKLAIPSYLPSETNTRRVTLTSFGADVYQISIEYDIKDRVILLSQQNSSSGTSRGTLYDTDDTVVKDLIVNGNPAILFRSKNGLNTLNWQLRGLLLQIKGEITEEEIIKIANSIN</sequence>
<keyword evidence="1" id="KW-0472">Membrane</keyword>
<feature type="domain" description="DUF4367" evidence="2">
    <location>
        <begin position="144"/>
        <end position="252"/>
    </location>
</feature>
<dbReference type="EMBL" id="JAMJEV010000018">
    <property type="protein sequence ID" value="MDO0824874.1"/>
    <property type="molecule type" value="Genomic_DNA"/>
</dbReference>
<accession>A0ABT8QU41</accession>
<dbReference type="InterPro" id="IPR025377">
    <property type="entry name" value="DUF4367"/>
</dbReference>
<reference evidence="3" key="1">
    <citation type="submission" date="2022-05" db="EMBL/GenBank/DDBJ databases">
        <title>Expanded diversity of anoxic marine methylotrophy in a Black Sea sulfate reducing microorganism.</title>
        <authorList>
            <person name="Fischer P.Q."/>
            <person name="Stams A.J.M."/>
            <person name="Villanueva L."/>
            <person name="Sousa D.Z."/>
        </authorList>
    </citation>
    <scope>NUCLEOTIDE SEQUENCE</scope>
    <source>
        <strain evidence="3">P130</strain>
    </source>
</reference>
<gene>
    <name evidence="3" type="ORF">M8H41_18740</name>
</gene>
<organism evidence="3 4">
    <name type="scientific">Desulfosporosinus nitroreducens</name>
    <dbReference type="NCBI Taxonomy" id="2018668"/>
    <lineage>
        <taxon>Bacteria</taxon>
        <taxon>Bacillati</taxon>
        <taxon>Bacillota</taxon>
        <taxon>Clostridia</taxon>
        <taxon>Eubacteriales</taxon>
        <taxon>Desulfitobacteriaceae</taxon>
        <taxon>Desulfosporosinus</taxon>
    </lineage>
</organism>
<comment type="caution">
    <text evidence="3">The sequence shown here is derived from an EMBL/GenBank/DDBJ whole genome shotgun (WGS) entry which is preliminary data.</text>
</comment>
<feature type="transmembrane region" description="Helical" evidence="1">
    <location>
        <begin position="59"/>
        <end position="76"/>
    </location>
</feature>
<keyword evidence="1" id="KW-1133">Transmembrane helix</keyword>
<dbReference type="Proteomes" id="UP001176021">
    <property type="component" value="Unassembled WGS sequence"/>
</dbReference>
<evidence type="ECO:0000259" key="2">
    <source>
        <dbReference type="Pfam" id="PF14285"/>
    </source>
</evidence>
<keyword evidence="4" id="KW-1185">Reference proteome</keyword>
<evidence type="ECO:0000313" key="3">
    <source>
        <dbReference type="EMBL" id="MDO0824874.1"/>
    </source>
</evidence>
<dbReference type="RefSeq" id="WP_302049619.1">
    <property type="nucleotide sequence ID" value="NZ_JAMJEV010000018.1"/>
</dbReference>
<protein>
    <submittedName>
        <fullName evidence="3">DUF4367 domain-containing protein</fullName>
    </submittedName>
</protein>